<evidence type="ECO:0000313" key="2">
    <source>
        <dbReference type="EMBL" id="KTS13864.1"/>
    </source>
</evidence>
<accession>A0A147FBG6</accession>
<protein>
    <submittedName>
        <fullName evidence="2">Uncharacterized protein</fullName>
    </submittedName>
</protein>
<feature type="transmembrane region" description="Helical" evidence="1">
    <location>
        <begin position="12"/>
        <end position="31"/>
    </location>
</feature>
<reference evidence="2 3" key="1">
    <citation type="journal article" date="2016" name="Front. Microbiol.">
        <title>Genomic Resource of Rice Seed Associated Bacteria.</title>
        <authorList>
            <person name="Midha S."/>
            <person name="Bansal K."/>
            <person name="Sharma S."/>
            <person name="Kumar N."/>
            <person name="Patil P.P."/>
            <person name="Chaudhry V."/>
            <person name="Patil P.B."/>
        </authorList>
    </citation>
    <scope>NUCLEOTIDE SEQUENCE [LARGE SCALE GENOMIC DNA]</scope>
    <source>
        <strain evidence="2 3">RSA3</strain>
    </source>
</reference>
<dbReference type="PATRIC" id="fig|2033.7.peg.833"/>
<feature type="transmembrane region" description="Helical" evidence="1">
    <location>
        <begin position="37"/>
        <end position="56"/>
    </location>
</feature>
<sequence>MRRHERGTRVARGAVAAAVATFVALLSHVTAGGAMPGAVGILVPLALSFVACTALAGRRLSALRLGLAVGLSQLLFHTLFVLGSYRPGVAAGHVHGGAGAMPALDADSVTMTMLPDATMWGWHVIAAALTTAALHRGERTVAHLRELAVRLGAWLRARVRILTDAPGPTPARRVLADVVADVRAVSVLLAATARRRGPPLGAH</sequence>
<evidence type="ECO:0000256" key="1">
    <source>
        <dbReference type="SAM" id="Phobius"/>
    </source>
</evidence>
<keyword evidence="1" id="KW-0472">Membrane</keyword>
<dbReference type="AlphaFoldDB" id="A0A147FBG6"/>
<evidence type="ECO:0000313" key="3">
    <source>
        <dbReference type="Proteomes" id="UP000072189"/>
    </source>
</evidence>
<dbReference type="Proteomes" id="UP000072189">
    <property type="component" value="Unassembled WGS sequence"/>
</dbReference>
<gene>
    <name evidence="2" type="ORF">RSA3_02755</name>
</gene>
<dbReference type="EMBL" id="LDRV01000015">
    <property type="protein sequence ID" value="KTS13864.1"/>
    <property type="molecule type" value="Genomic_DNA"/>
</dbReference>
<keyword evidence="1" id="KW-1133">Transmembrane helix</keyword>
<name>A0A147FBG6_MICTE</name>
<feature type="transmembrane region" description="Helical" evidence="1">
    <location>
        <begin position="117"/>
        <end position="135"/>
    </location>
</feature>
<dbReference type="RefSeq" id="WP_058613214.1">
    <property type="nucleotide sequence ID" value="NZ_LDRS01000071.1"/>
</dbReference>
<comment type="caution">
    <text evidence="2">The sequence shown here is derived from an EMBL/GenBank/DDBJ whole genome shotgun (WGS) entry which is preliminary data.</text>
</comment>
<feature type="transmembrane region" description="Helical" evidence="1">
    <location>
        <begin position="63"/>
        <end position="85"/>
    </location>
</feature>
<organism evidence="2 3">
    <name type="scientific">Microbacterium testaceum</name>
    <name type="common">Aureobacterium testaceum</name>
    <name type="synonym">Brevibacterium testaceum</name>
    <dbReference type="NCBI Taxonomy" id="2033"/>
    <lineage>
        <taxon>Bacteria</taxon>
        <taxon>Bacillati</taxon>
        <taxon>Actinomycetota</taxon>
        <taxon>Actinomycetes</taxon>
        <taxon>Micrococcales</taxon>
        <taxon>Microbacteriaceae</taxon>
        <taxon>Microbacterium</taxon>
    </lineage>
</organism>
<keyword evidence="1" id="KW-0812">Transmembrane</keyword>
<proteinExistence type="predicted"/>